<evidence type="ECO:0000313" key="2">
    <source>
        <dbReference type="EMBL" id="GFD45563.1"/>
    </source>
</evidence>
<accession>A0A699WF76</accession>
<feature type="non-terminal residue" evidence="2">
    <location>
        <position position="1"/>
    </location>
</feature>
<evidence type="ECO:0000256" key="1">
    <source>
        <dbReference type="SAM" id="MobiDB-lite"/>
    </source>
</evidence>
<comment type="caution">
    <text evidence="2">The sequence shown here is derived from an EMBL/GenBank/DDBJ whole genome shotgun (WGS) entry which is preliminary data.</text>
</comment>
<name>A0A699WF76_TANCI</name>
<proteinExistence type="predicted"/>
<feature type="region of interest" description="Disordered" evidence="1">
    <location>
        <begin position="37"/>
        <end position="112"/>
    </location>
</feature>
<protein>
    <submittedName>
        <fullName evidence="2">Uncharacterized protein</fullName>
    </submittedName>
</protein>
<gene>
    <name evidence="2" type="ORF">Tci_917532</name>
</gene>
<dbReference type="AlphaFoldDB" id="A0A699WF76"/>
<organism evidence="2">
    <name type="scientific">Tanacetum cinerariifolium</name>
    <name type="common">Dalmatian daisy</name>
    <name type="synonym">Chrysanthemum cinerariifolium</name>
    <dbReference type="NCBI Taxonomy" id="118510"/>
    <lineage>
        <taxon>Eukaryota</taxon>
        <taxon>Viridiplantae</taxon>
        <taxon>Streptophyta</taxon>
        <taxon>Embryophyta</taxon>
        <taxon>Tracheophyta</taxon>
        <taxon>Spermatophyta</taxon>
        <taxon>Magnoliopsida</taxon>
        <taxon>eudicotyledons</taxon>
        <taxon>Gunneridae</taxon>
        <taxon>Pentapetalae</taxon>
        <taxon>asterids</taxon>
        <taxon>campanulids</taxon>
        <taxon>Asterales</taxon>
        <taxon>Asteraceae</taxon>
        <taxon>Asteroideae</taxon>
        <taxon>Anthemideae</taxon>
        <taxon>Anthemidinae</taxon>
        <taxon>Tanacetum</taxon>
    </lineage>
</organism>
<reference evidence="2" key="1">
    <citation type="journal article" date="2019" name="Sci. Rep.">
        <title>Draft genome of Tanacetum cinerariifolium, the natural source of mosquito coil.</title>
        <authorList>
            <person name="Yamashiro T."/>
            <person name="Shiraishi A."/>
            <person name="Satake H."/>
            <person name="Nakayama K."/>
        </authorList>
    </citation>
    <scope>NUCLEOTIDE SEQUENCE</scope>
</reference>
<dbReference type="EMBL" id="BKCJ011651856">
    <property type="protein sequence ID" value="GFD45563.1"/>
    <property type="molecule type" value="Genomic_DNA"/>
</dbReference>
<sequence length="112" mass="11780">HGRQTELVCQRAARVLSCPGHLAGRAVLPPVRQRGDLLQSRTGSGAHSAGVRCPGEVRSGPPGCQRRCPAQPERGRPDPASAAAHQRRTGRGPCGIAVRSGRHSSGAVRQNR</sequence>